<organism evidence="1">
    <name type="scientific">Rhizophora mucronata</name>
    <name type="common">Asiatic mangrove</name>
    <dbReference type="NCBI Taxonomy" id="61149"/>
    <lineage>
        <taxon>Eukaryota</taxon>
        <taxon>Viridiplantae</taxon>
        <taxon>Streptophyta</taxon>
        <taxon>Embryophyta</taxon>
        <taxon>Tracheophyta</taxon>
        <taxon>Spermatophyta</taxon>
        <taxon>Magnoliopsida</taxon>
        <taxon>eudicotyledons</taxon>
        <taxon>Gunneridae</taxon>
        <taxon>Pentapetalae</taxon>
        <taxon>rosids</taxon>
        <taxon>fabids</taxon>
        <taxon>Malpighiales</taxon>
        <taxon>Rhizophoraceae</taxon>
        <taxon>Rhizophora</taxon>
    </lineage>
</organism>
<protein>
    <submittedName>
        <fullName evidence="1">Paired amphipathic helix repeat-containing family protein</fullName>
    </submittedName>
</protein>
<accession>A0A2P2MRA2</accession>
<name>A0A2P2MRA2_RHIMU</name>
<dbReference type="AlphaFoldDB" id="A0A2P2MRA2"/>
<dbReference type="EMBL" id="GGEC01052248">
    <property type="protein sequence ID" value="MBX32732.1"/>
    <property type="molecule type" value="Transcribed_RNA"/>
</dbReference>
<sequence length="48" mass="5477">MLPLVLGVLEQGHLKLICLSQWGKKFNLKKNNKKTGNLFVLHKINATF</sequence>
<reference evidence="1" key="1">
    <citation type="submission" date="2018-02" db="EMBL/GenBank/DDBJ databases">
        <title>Rhizophora mucronata_Transcriptome.</title>
        <authorList>
            <person name="Meera S.P."/>
            <person name="Sreeshan A."/>
            <person name="Augustine A."/>
        </authorList>
    </citation>
    <scope>NUCLEOTIDE SEQUENCE</scope>
    <source>
        <tissue evidence="1">Leaf</tissue>
    </source>
</reference>
<evidence type="ECO:0000313" key="1">
    <source>
        <dbReference type="EMBL" id="MBX32732.1"/>
    </source>
</evidence>
<proteinExistence type="predicted"/>